<sequence>MSAINSLALFGLITNLFSLIRLFYAQRVEEKHDVNTLVLLHVLFRHGDRTPDLSEIYPNDPYANQTYYPIGYGELTNVGKYREYLIGRTLRKMYDSFLGIFTTDTVYARTTNYDRTKMSCELVLAGLYPPTGKLKWYKDLNWQPIPFDYEATDKDRLLGDPRYNFPRYIKLYNDYLGSLNGIALYVSNRDLYEYLTNHTGWNVKRPKQVYDLYFVLKSEECIGFELPQWTKSVWPHNITHGAVQEYEVSTATTQMRKLSGGFLLKKIVEDTKAKIEGAEALKNRKIFLYSGHENNIAYLLTLLDVFYPHVPPFGAYVILEVHKISEIYGFKIYYQDYSETRGPRLLKLPGCDEFCPVDKFIQLVQEYLPCDTDV</sequence>
<evidence type="ECO:0000256" key="4">
    <source>
        <dbReference type="ARBA" id="ARBA00022729"/>
    </source>
</evidence>
<reference evidence="8" key="1">
    <citation type="submission" date="2019-08" db="EMBL/GenBank/DDBJ databases">
        <title>The genome of the North American firefly Photinus pyralis.</title>
        <authorList>
            <consortium name="Photinus pyralis genome working group"/>
            <person name="Fallon T.R."/>
            <person name="Sander Lower S.E."/>
            <person name="Weng J.-K."/>
        </authorList>
    </citation>
    <scope>NUCLEOTIDE SEQUENCE</scope>
    <source>
        <strain evidence="8">TRF0915ILg1</strain>
        <tissue evidence="8">Whole body</tissue>
    </source>
</reference>
<dbReference type="SUPFAM" id="SSF53254">
    <property type="entry name" value="Phosphoglycerate mutase-like"/>
    <property type="match status" value="1"/>
</dbReference>
<evidence type="ECO:0000256" key="3">
    <source>
        <dbReference type="ARBA" id="ARBA00012646"/>
    </source>
</evidence>
<dbReference type="InterPro" id="IPR033379">
    <property type="entry name" value="Acid_Pase_AS"/>
</dbReference>
<comment type="caution">
    <text evidence="8">The sequence shown here is derived from an EMBL/GenBank/DDBJ whole genome shotgun (WGS) entry which is preliminary data.</text>
</comment>
<dbReference type="EC" id="3.1.3.2" evidence="3"/>
<dbReference type="GO" id="GO:0003993">
    <property type="term" value="F:acid phosphatase activity"/>
    <property type="evidence" value="ECO:0007669"/>
    <property type="project" value="UniProtKB-EC"/>
</dbReference>
<evidence type="ECO:0000256" key="7">
    <source>
        <dbReference type="ARBA" id="ARBA00023180"/>
    </source>
</evidence>
<name>A0A8K0GF50_IGNLU</name>
<dbReference type="EMBL" id="VTPC01001327">
    <property type="protein sequence ID" value="KAF2902355.1"/>
    <property type="molecule type" value="Genomic_DNA"/>
</dbReference>
<evidence type="ECO:0000313" key="8">
    <source>
        <dbReference type="EMBL" id="KAF2902355.1"/>
    </source>
</evidence>
<organism evidence="8 9">
    <name type="scientific">Ignelater luminosus</name>
    <name type="common">Cucubano</name>
    <name type="synonym">Pyrophorus luminosus</name>
    <dbReference type="NCBI Taxonomy" id="2038154"/>
    <lineage>
        <taxon>Eukaryota</taxon>
        <taxon>Metazoa</taxon>
        <taxon>Ecdysozoa</taxon>
        <taxon>Arthropoda</taxon>
        <taxon>Hexapoda</taxon>
        <taxon>Insecta</taxon>
        <taxon>Pterygota</taxon>
        <taxon>Neoptera</taxon>
        <taxon>Endopterygota</taxon>
        <taxon>Coleoptera</taxon>
        <taxon>Polyphaga</taxon>
        <taxon>Elateriformia</taxon>
        <taxon>Elateroidea</taxon>
        <taxon>Elateridae</taxon>
        <taxon>Agrypninae</taxon>
        <taxon>Pyrophorini</taxon>
        <taxon>Ignelater</taxon>
    </lineage>
</organism>
<accession>A0A8K0GF50</accession>
<dbReference type="OrthoDB" id="10257284at2759"/>
<comment type="catalytic activity">
    <reaction evidence="1">
        <text>a phosphate monoester + H2O = an alcohol + phosphate</text>
        <dbReference type="Rhea" id="RHEA:15017"/>
        <dbReference type="ChEBI" id="CHEBI:15377"/>
        <dbReference type="ChEBI" id="CHEBI:30879"/>
        <dbReference type="ChEBI" id="CHEBI:43474"/>
        <dbReference type="ChEBI" id="CHEBI:67140"/>
        <dbReference type="EC" id="3.1.3.2"/>
    </reaction>
</comment>
<evidence type="ECO:0000313" key="9">
    <source>
        <dbReference type="Proteomes" id="UP000801492"/>
    </source>
</evidence>
<gene>
    <name evidence="8" type="ORF">ILUMI_03832</name>
</gene>
<dbReference type="AlphaFoldDB" id="A0A8K0GF50"/>
<evidence type="ECO:0000256" key="1">
    <source>
        <dbReference type="ARBA" id="ARBA00000032"/>
    </source>
</evidence>
<keyword evidence="9" id="KW-1185">Reference proteome</keyword>
<dbReference type="InterPro" id="IPR050645">
    <property type="entry name" value="Histidine_acid_phosphatase"/>
</dbReference>
<dbReference type="PANTHER" id="PTHR11567:SF211">
    <property type="entry name" value="PROSTATIC ACID PHOSPHATASE"/>
    <property type="match status" value="1"/>
</dbReference>
<keyword evidence="4" id="KW-0732">Signal</keyword>
<evidence type="ECO:0000256" key="5">
    <source>
        <dbReference type="ARBA" id="ARBA00022801"/>
    </source>
</evidence>
<dbReference type="PROSITE" id="PS00616">
    <property type="entry name" value="HIS_ACID_PHOSPHAT_1"/>
    <property type="match status" value="1"/>
</dbReference>
<evidence type="ECO:0000256" key="2">
    <source>
        <dbReference type="ARBA" id="ARBA00005375"/>
    </source>
</evidence>
<keyword evidence="7" id="KW-0325">Glycoprotein</keyword>
<proteinExistence type="inferred from homology"/>
<dbReference type="Pfam" id="PF00328">
    <property type="entry name" value="His_Phos_2"/>
    <property type="match status" value="1"/>
</dbReference>
<dbReference type="InterPro" id="IPR000560">
    <property type="entry name" value="His_Pase_clade-2"/>
</dbReference>
<keyword evidence="5" id="KW-0378">Hydrolase</keyword>
<dbReference type="Proteomes" id="UP000801492">
    <property type="component" value="Unassembled WGS sequence"/>
</dbReference>
<evidence type="ECO:0000256" key="6">
    <source>
        <dbReference type="ARBA" id="ARBA00023157"/>
    </source>
</evidence>
<dbReference type="InterPro" id="IPR029033">
    <property type="entry name" value="His_PPase_superfam"/>
</dbReference>
<comment type="similarity">
    <text evidence="2">Belongs to the histidine acid phosphatase family.</text>
</comment>
<dbReference type="PANTHER" id="PTHR11567">
    <property type="entry name" value="ACID PHOSPHATASE-RELATED"/>
    <property type="match status" value="1"/>
</dbReference>
<dbReference type="Gene3D" id="3.40.50.1240">
    <property type="entry name" value="Phosphoglycerate mutase-like"/>
    <property type="match status" value="1"/>
</dbReference>
<dbReference type="CDD" id="cd07061">
    <property type="entry name" value="HP_HAP_like"/>
    <property type="match status" value="1"/>
</dbReference>
<protein>
    <recommendedName>
        <fullName evidence="3">acid phosphatase</fullName>
        <ecNumber evidence="3">3.1.3.2</ecNumber>
    </recommendedName>
</protein>
<keyword evidence="6" id="KW-1015">Disulfide bond</keyword>